<dbReference type="PANTHER" id="PTHR46985">
    <property type="entry name" value="NACHT, LRR AND PYD DOMAINS-CONTAINING PROTEIN 1"/>
    <property type="match status" value="1"/>
</dbReference>
<feature type="domain" description="Pyrin" evidence="8">
    <location>
        <begin position="7"/>
        <end position="92"/>
    </location>
</feature>
<evidence type="ECO:0000256" key="4">
    <source>
        <dbReference type="ARBA" id="ARBA00022859"/>
    </source>
</evidence>
<name>A0A3B3D3A6_ORYME</name>
<reference evidence="9" key="1">
    <citation type="submission" date="2025-08" db="UniProtKB">
        <authorList>
            <consortium name="Ensembl"/>
        </authorList>
    </citation>
    <scope>IDENTIFICATION</scope>
</reference>
<keyword evidence="5" id="KW-0395">Inflammatory response</keyword>
<keyword evidence="6" id="KW-1271">Inflammasome</keyword>
<evidence type="ECO:0000259" key="7">
    <source>
        <dbReference type="PROSITE" id="PS50209"/>
    </source>
</evidence>
<dbReference type="InterPro" id="IPR033516">
    <property type="entry name" value="CARD8/ASC/NALP1_CARD"/>
</dbReference>
<dbReference type="InterPro" id="IPR051249">
    <property type="entry name" value="NLRP_Inflammasome"/>
</dbReference>
<evidence type="ECO:0000256" key="1">
    <source>
        <dbReference type="ARBA" id="ARBA00004110"/>
    </source>
</evidence>
<protein>
    <submittedName>
        <fullName evidence="9">Apoptosis-associated speck-like protein containing a CARD</fullName>
    </submittedName>
</protein>
<evidence type="ECO:0000313" key="9">
    <source>
        <dbReference type="Ensembl" id="ENSOMEP00000024351.1"/>
    </source>
</evidence>
<dbReference type="Pfam" id="PF02758">
    <property type="entry name" value="PYRIN"/>
    <property type="match status" value="1"/>
</dbReference>
<dbReference type="Ensembl" id="ENSOMET00000009890.1">
    <property type="protein sequence ID" value="ENSOMEP00000024351.1"/>
    <property type="gene ID" value="ENSOMEG00000004943.1"/>
</dbReference>
<evidence type="ECO:0000256" key="5">
    <source>
        <dbReference type="ARBA" id="ARBA00023198"/>
    </source>
</evidence>
<dbReference type="PROSITE" id="PS50824">
    <property type="entry name" value="DAPIN"/>
    <property type="match status" value="1"/>
</dbReference>
<dbReference type="InterPro" id="IPR001315">
    <property type="entry name" value="CARD"/>
</dbReference>
<keyword evidence="10" id="KW-1185">Reference proteome</keyword>
<accession>A0A3B3D3A6</accession>
<evidence type="ECO:0000256" key="6">
    <source>
        <dbReference type="ARBA" id="ARBA00023233"/>
    </source>
</evidence>
<dbReference type="SUPFAM" id="SSF47986">
    <property type="entry name" value="DEATH domain"/>
    <property type="match status" value="2"/>
</dbReference>
<dbReference type="STRING" id="30732.ENSOMEP00000024351"/>
<keyword evidence="2" id="KW-0963">Cytoplasm</keyword>
<dbReference type="PANTHER" id="PTHR46985:SF2">
    <property type="entry name" value="APOPTOSIS-ASSOCIATED SPECK-LIKE PROTEIN CONTAINING A CARD"/>
    <property type="match status" value="1"/>
</dbReference>
<feature type="domain" description="CARD" evidence="7">
    <location>
        <begin position="106"/>
        <end position="195"/>
    </location>
</feature>
<sequence>MKSQRLFTDLTETNFQKFVQDLVDRRQEPRVRRARVDGKGFLVVADVMVSTFTEKKVLSVAAEILRGIGCSEEAQQRKTFRFDGLAQKGRLSDTFSFFHFLFPAERGAAQQHFVDKHFSELIDRVTCVEPILDLLLQKEVLQHEAYNSIRSMPTPQAKMRELLIHLRASPAHKDIFYDILKKQQKHLVEDLEGNS</sequence>
<dbReference type="InterPro" id="IPR011029">
    <property type="entry name" value="DEATH-like_dom_sf"/>
</dbReference>
<comment type="subcellular location">
    <subcellularLocation>
        <location evidence="1">Inflammasome</location>
    </subcellularLocation>
</comment>
<dbReference type="SMART" id="SM01289">
    <property type="entry name" value="PYRIN"/>
    <property type="match status" value="1"/>
</dbReference>
<evidence type="ECO:0000259" key="8">
    <source>
        <dbReference type="PROSITE" id="PS50824"/>
    </source>
</evidence>
<evidence type="ECO:0000256" key="2">
    <source>
        <dbReference type="ARBA" id="ARBA00022490"/>
    </source>
</evidence>
<dbReference type="PROSITE" id="PS50209">
    <property type="entry name" value="CARD"/>
    <property type="match status" value="1"/>
</dbReference>
<dbReference type="InterPro" id="IPR004020">
    <property type="entry name" value="DAPIN"/>
</dbReference>
<reference evidence="9" key="2">
    <citation type="submission" date="2025-09" db="UniProtKB">
        <authorList>
            <consortium name="Ensembl"/>
        </authorList>
    </citation>
    <scope>IDENTIFICATION</scope>
</reference>
<dbReference type="Pfam" id="PF00619">
    <property type="entry name" value="CARD"/>
    <property type="match status" value="1"/>
</dbReference>
<dbReference type="CDD" id="cd08330">
    <property type="entry name" value="CARD_ASC_NALP1"/>
    <property type="match status" value="1"/>
</dbReference>
<dbReference type="GeneTree" id="ENSGT00940000164898"/>
<dbReference type="GO" id="GO:0061702">
    <property type="term" value="C:canonical inflammasome complex"/>
    <property type="evidence" value="ECO:0007669"/>
    <property type="project" value="UniProtKB-SubCell"/>
</dbReference>
<evidence type="ECO:0000256" key="3">
    <source>
        <dbReference type="ARBA" id="ARBA00022588"/>
    </source>
</evidence>
<proteinExistence type="predicted"/>
<organism evidence="9 10">
    <name type="scientific">Oryzias melastigma</name>
    <name type="common">Marine medaka</name>
    <dbReference type="NCBI Taxonomy" id="30732"/>
    <lineage>
        <taxon>Eukaryota</taxon>
        <taxon>Metazoa</taxon>
        <taxon>Chordata</taxon>
        <taxon>Craniata</taxon>
        <taxon>Vertebrata</taxon>
        <taxon>Euteleostomi</taxon>
        <taxon>Actinopterygii</taxon>
        <taxon>Neopterygii</taxon>
        <taxon>Teleostei</taxon>
        <taxon>Neoteleostei</taxon>
        <taxon>Acanthomorphata</taxon>
        <taxon>Ovalentaria</taxon>
        <taxon>Atherinomorphae</taxon>
        <taxon>Beloniformes</taxon>
        <taxon>Adrianichthyidae</taxon>
        <taxon>Oryziinae</taxon>
        <taxon>Oryzias</taxon>
    </lineage>
</organism>
<dbReference type="FunFam" id="1.10.533.10:FF:000013">
    <property type="entry name" value="Apoptosis-associated speck-like protein containing a CARD"/>
    <property type="match status" value="1"/>
</dbReference>
<dbReference type="Gene3D" id="1.10.533.10">
    <property type="entry name" value="Death Domain, Fas"/>
    <property type="match status" value="2"/>
</dbReference>
<dbReference type="Proteomes" id="UP000261560">
    <property type="component" value="Unplaced"/>
</dbReference>
<dbReference type="AlphaFoldDB" id="A0A3B3D3A6"/>
<keyword evidence="3" id="KW-0399">Innate immunity</keyword>
<dbReference type="GO" id="GO:0006954">
    <property type="term" value="P:inflammatory response"/>
    <property type="evidence" value="ECO:0007669"/>
    <property type="project" value="UniProtKB-KW"/>
</dbReference>
<evidence type="ECO:0000313" key="10">
    <source>
        <dbReference type="Proteomes" id="UP000261560"/>
    </source>
</evidence>
<dbReference type="PaxDb" id="30732-ENSOMEP00000024351"/>
<keyword evidence="4" id="KW-0391">Immunity</keyword>
<dbReference type="GO" id="GO:0045087">
    <property type="term" value="P:innate immune response"/>
    <property type="evidence" value="ECO:0007669"/>
    <property type="project" value="UniProtKB-KW"/>
</dbReference>
<dbReference type="GO" id="GO:0042981">
    <property type="term" value="P:regulation of apoptotic process"/>
    <property type="evidence" value="ECO:0007669"/>
    <property type="project" value="InterPro"/>
</dbReference>